<dbReference type="PATRIC" id="fig|243160.12.peg.1174"/>
<keyword evidence="3" id="KW-1185">Reference proteome</keyword>
<feature type="compositionally biased region" description="Basic residues" evidence="1">
    <location>
        <begin position="294"/>
        <end position="308"/>
    </location>
</feature>
<evidence type="ECO:0000313" key="3">
    <source>
        <dbReference type="Proteomes" id="UP000006693"/>
    </source>
</evidence>
<feature type="compositionally biased region" description="Basic residues" evidence="1">
    <location>
        <begin position="208"/>
        <end position="222"/>
    </location>
</feature>
<dbReference type="AlphaFoldDB" id="A0A0H2WKN5"/>
<feature type="region of interest" description="Disordered" evidence="1">
    <location>
        <begin position="270"/>
        <end position="308"/>
    </location>
</feature>
<dbReference type="HOGENOM" id="CLU_075018_0_0_4"/>
<feature type="compositionally biased region" description="Low complexity" evidence="1">
    <location>
        <begin position="1"/>
        <end position="14"/>
    </location>
</feature>
<dbReference type="KEGG" id="bma:BMA1141.1"/>
<evidence type="ECO:0000313" key="2">
    <source>
        <dbReference type="EMBL" id="AAU50115.1"/>
    </source>
</evidence>
<protein>
    <submittedName>
        <fullName evidence="2">Uncharacterized protein</fullName>
    </submittedName>
</protein>
<gene>
    <name evidence="2" type="ordered locus">BMA1141.1</name>
</gene>
<feature type="region of interest" description="Disordered" evidence="1">
    <location>
        <begin position="188"/>
        <end position="231"/>
    </location>
</feature>
<name>A0A0H2WKN5_BURMA</name>
<reference evidence="2 3" key="1">
    <citation type="journal article" date="2004" name="Proc. Natl. Acad. Sci. U.S.A.">
        <title>Structural flexibility in the Burkholderia mallei genome.</title>
        <authorList>
            <person name="Nierman W.C."/>
            <person name="DeShazer D."/>
            <person name="Kim H.S."/>
            <person name="Tettelin H."/>
            <person name="Nelson K.E."/>
            <person name="Feldblyum T."/>
            <person name="Ulrich R.L."/>
            <person name="Ronning C.M."/>
            <person name="Brinkac L.M."/>
            <person name="Daugherty S.C."/>
            <person name="Davidsen T.D."/>
            <person name="Deboy R.T."/>
            <person name="Dimitrov G."/>
            <person name="Dodson R.J."/>
            <person name="Durkin A.S."/>
            <person name="Gwinn M.L."/>
            <person name="Haft D.H."/>
            <person name="Khouri H."/>
            <person name="Kolonay J.F."/>
            <person name="Madupu R."/>
            <person name="Mohammoud Y."/>
            <person name="Nelson W.C."/>
            <person name="Radune D."/>
            <person name="Romero C.M."/>
            <person name="Sarria S."/>
            <person name="Selengut J."/>
            <person name="Shamblin C."/>
            <person name="Sullivan S.A."/>
            <person name="White O."/>
            <person name="Yu Y."/>
            <person name="Zafar N."/>
            <person name="Zhou L."/>
            <person name="Fraser C.M."/>
        </authorList>
    </citation>
    <scope>NUCLEOTIDE SEQUENCE [LARGE SCALE GENOMIC DNA]</scope>
    <source>
        <strain evidence="2 3">ATCC 23344</strain>
    </source>
</reference>
<organism evidence="2 3">
    <name type="scientific">Burkholderia mallei (strain ATCC 23344)</name>
    <dbReference type="NCBI Taxonomy" id="243160"/>
    <lineage>
        <taxon>Bacteria</taxon>
        <taxon>Pseudomonadati</taxon>
        <taxon>Pseudomonadota</taxon>
        <taxon>Betaproteobacteria</taxon>
        <taxon>Burkholderiales</taxon>
        <taxon>Burkholderiaceae</taxon>
        <taxon>Burkholderia</taxon>
        <taxon>pseudomallei group</taxon>
    </lineage>
</organism>
<feature type="region of interest" description="Disordered" evidence="1">
    <location>
        <begin position="1"/>
        <end position="97"/>
    </location>
</feature>
<sequence length="308" mass="33341">MRTMAAECAGARARAAARRRRAPGTRISPRRAPGESIRAPSAAPPPAAPVPPGSAHATRARGTCPSPKNMPRDPRSRAARRAFATVGRSSGSNARVTVESAAPRGAMPIGIRHSTPFDAHRPGRHVETALRARTSPALDADGLAARRRDASMNGRRTRPRPSPLLRFGVDDVWLRPLRSGCPTGSIAKAKRMKVRARRAPARQVSPGRRPRQSGRRCTRRSPHALSARPIPLPCAARHGTPATLAAFGRMGSRPLVHSRRHAATTIFQSGGIAPHRTSRFAERARSASRAPAHPTRRMRVRQRHAHRS</sequence>
<dbReference type="EMBL" id="CP000010">
    <property type="protein sequence ID" value="AAU50115.1"/>
    <property type="molecule type" value="Genomic_DNA"/>
</dbReference>
<feature type="compositionally biased region" description="Pro residues" evidence="1">
    <location>
        <begin position="42"/>
        <end position="52"/>
    </location>
</feature>
<feature type="compositionally biased region" description="Basic residues" evidence="1">
    <location>
        <begin position="188"/>
        <end position="200"/>
    </location>
</feature>
<proteinExistence type="predicted"/>
<dbReference type="Proteomes" id="UP000006693">
    <property type="component" value="Chromosome 1"/>
</dbReference>
<accession>A0A0H2WKN5</accession>
<evidence type="ECO:0000256" key="1">
    <source>
        <dbReference type="SAM" id="MobiDB-lite"/>
    </source>
</evidence>